<reference evidence="1 2" key="1">
    <citation type="submission" date="2020-08" db="EMBL/GenBank/DDBJ databases">
        <title>Genomic Encyclopedia of Type Strains, Phase IV (KMG-IV): sequencing the most valuable type-strain genomes for metagenomic binning, comparative biology and taxonomic classification.</title>
        <authorList>
            <person name="Goeker M."/>
        </authorList>
    </citation>
    <scope>NUCLEOTIDE SEQUENCE [LARGE SCALE GENOMIC DNA]</scope>
    <source>
        <strain evidence="1 2">DSM 27163</strain>
    </source>
</reference>
<keyword evidence="2" id="KW-1185">Reference proteome</keyword>
<sequence>MEAARTVIFVVIICMEAGYREDDRETWPTIGNLKKVLALFGLASPRRIEQLAGRLMQTGFLESRVSARDRRARLLIPTARMMEHDQDWLMTSYAPLAVLFGEADYALPLRGDKAFQRAQRQVATGFFVPSAMVLLRNPDIMLFLARDAGILVLVELAKEMADRGTPTVDLSLARLGRRFAVSRTHVRQLLAAAETQELVVIDQARRRITLQPRLLESLDRFIAEGMSNHDLTGAAARKQRGLT</sequence>
<dbReference type="EMBL" id="JACIJH010000017">
    <property type="protein sequence ID" value="MBB5708351.1"/>
    <property type="molecule type" value="Genomic_DNA"/>
</dbReference>
<gene>
    <name evidence="1" type="ORF">FHR21_003735</name>
</gene>
<evidence type="ECO:0000313" key="2">
    <source>
        <dbReference type="Proteomes" id="UP000537161"/>
    </source>
</evidence>
<dbReference type="Proteomes" id="UP000537161">
    <property type="component" value="Unassembled WGS sequence"/>
</dbReference>
<evidence type="ECO:0000313" key="1">
    <source>
        <dbReference type="EMBL" id="MBB5708351.1"/>
    </source>
</evidence>
<comment type="caution">
    <text evidence="1">The sequence shown here is derived from an EMBL/GenBank/DDBJ whole genome shotgun (WGS) entry which is preliminary data.</text>
</comment>
<dbReference type="AlphaFoldDB" id="A0A7W9B951"/>
<organism evidence="1 2">
    <name type="scientific">Sphingopyxis panaciterrulae</name>
    <dbReference type="NCBI Taxonomy" id="462372"/>
    <lineage>
        <taxon>Bacteria</taxon>
        <taxon>Pseudomonadati</taxon>
        <taxon>Pseudomonadota</taxon>
        <taxon>Alphaproteobacteria</taxon>
        <taxon>Sphingomonadales</taxon>
        <taxon>Sphingomonadaceae</taxon>
        <taxon>Sphingopyxis</taxon>
    </lineage>
</organism>
<name>A0A7W9B951_9SPHN</name>
<accession>A0A7W9B951</accession>
<proteinExistence type="predicted"/>
<protein>
    <submittedName>
        <fullName evidence="1">Uncharacterized protein</fullName>
    </submittedName>
</protein>